<evidence type="ECO:0000313" key="2">
    <source>
        <dbReference type="EMBL" id="CAE0774385.1"/>
    </source>
</evidence>
<protein>
    <submittedName>
        <fullName evidence="3">Uncharacterized protein</fullName>
    </submittedName>
</protein>
<gene>
    <name evidence="1" type="ORF">PCAR00345_LOCUS27012</name>
    <name evidence="2" type="ORF">PCAR00345_LOCUS27019</name>
    <name evidence="3" type="ORF">PCAR00345_LOCUS27022</name>
</gene>
<evidence type="ECO:0000313" key="3">
    <source>
        <dbReference type="EMBL" id="CAE0774388.1"/>
    </source>
</evidence>
<evidence type="ECO:0000313" key="1">
    <source>
        <dbReference type="EMBL" id="CAE0774378.1"/>
    </source>
</evidence>
<accession>A0A6T0AHF5</accession>
<proteinExistence type="predicted"/>
<reference evidence="3" key="1">
    <citation type="submission" date="2021-01" db="EMBL/GenBank/DDBJ databases">
        <authorList>
            <person name="Corre E."/>
            <person name="Pelletier E."/>
            <person name="Niang G."/>
            <person name="Scheremetjew M."/>
            <person name="Finn R."/>
            <person name="Kale V."/>
            <person name="Holt S."/>
            <person name="Cochrane G."/>
            <person name="Meng A."/>
            <person name="Brown T."/>
            <person name="Cohen L."/>
        </authorList>
    </citation>
    <scope>NUCLEOTIDE SEQUENCE</scope>
    <source>
        <strain evidence="3">CCMP645</strain>
    </source>
</reference>
<dbReference type="EMBL" id="HBIZ01042285">
    <property type="protein sequence ID" value="CAE0774378.1"/>
    <property type="molecule type" value="Transcribed_RNA"/>
</dbReference>
<dbReference type="EMBL" id="HBIZ01042295">
    <property type="protein sequence ID" value="CAE0774388.1"/>
    <property type="molecule type" value="Transcribed_RNA"/>
</dbReference>
<dbReference type="AlphaFoldDB" id="A0A6T0AHF5"/>
<dbReference type="EMBL" id="HBIZ01042292">
    <property type="protein sequence ID" value="CAE0774385.1"/>
    <property type="molecule type" value="Transcribed_RNA"/>
</dbReference>
<name>A0A6T0AHF5_CHRCT</name>
<organism evidence="3">
    <name type="scientific">Chrysotila carterae</name>
    <name type="common">Marine alga</name>
    <name type="synonym">Syracosphaera carterae</name>
    <dbReference type="NCBI Taxonomy" id="13221"/>
    <lineage>
        <taxon>Eukaryota</taxon>
        <taxon>Haptista</taxon>
        <taxon>Haptophyta</taxon>
        <taxon>Prymnesiophyceae</taxon>
        <taxon>Isochrysidales</taxon>
        <taxon>Isochrysidaceae</taxon>
        <taxon>Chrysotila</taxon>
    </lineage>
</organism>
<sequence>MKVNPWLVYGEAIHHARQFGVRDKLFDLLDETALQPPQIKQLCAMLFGESALPEPEVDAKAFVDAVKDLADKAPRVHDVRTGHAAHWIDAKALKRAVTKYDGGGCAIL</sequence>